<dbReference type="PANTHER" id="PTHR12558">
    <property type="entry name" value="CELL DIVISION CYCLE 16,23,27"/>
    <property type="match status" value="1"/>
</dbReference>
<protein>
    <recommendedName>
        <fullName evidence="6">Tetratricopeptide repeat protein</fullName>
    </recommendedName>
</protein>
<comment type="caution">
    <text evidence="4">The sequence shown here is derived from an EMBL/GenBank/DDBJ whole genome shotgun (WGS) entry which is preliminary data.</text>
</comment>
<feature type="transmembrane region" description="Helical" evidence="3">
    <location>
        <begin position="37"/>
        <end position="58"/>
    </location>
</feature>
<sequence length="585" mass="60987">MSNEKEPSSRRAARAAKRAARSGGEAEPRTGGRRSLLAARATAVVVAVAVVAAGLLIADRSGRTVAPVLPDEAAARAMDAAEAGTSASLSDLAALVRDREARVRDHPDDSAAWAVLGSARTEQGVRGADPAHFPRAQSALRRSLALAPRGNVDALTGLAVLAAARRDFHAARTWARRARSEAPGRWAAYPPLVTAYEGLGDTKEAERALKTLTRLRPGGTVLGMTSGVSLPARTSVTPAALTKAAANAGAPAQEAALRREAAGLAWERGKPKQALRGYEAALRAEPGNHAALAGRGRALAALGRTSRAISAYKEATARQPAPEYALELGELYESLRRRDKARAQYDVARGRIAEEDGLGVNNELVLGRLDAEHGDPEVAVNRLGEEWKRHPNPATADALGWALHKVGDDEAALDHARESLAGGGRDARALFHLGEIEYALGINDSARGHLSEALRLHPHFSPLFAPQARELLATLGGEDSSSGETGQESDDTSTESAPTSQPAPEDEATEESGAETSEQPRDAGAEQGVTAAPEEAGEAGEAAGVAEAPQEEAPVEAQAPAPEARTAPEEQAPQREQEISGAAGP</sequence>
<dbReference type="SUPFAM" id="SSF48452">
    <property type="entry name" value="TPR-like"/>
    <property type="match status" value="1"/>
</dbReference>
<dbReference type="PROSITE" id="PS50005">
    <property type="entry name" value="TPR"/>
    <property type="match status" value="1"/>
</dbReference>
<dbReference type="InterPro" id="IPR011990">
    <property type="entry name" value="TPR-like_helical_dom_sf"/>
</dbReference>
<keyword evidence="1" id="KW-0802">TPR repeat</keyword>
<feature type="region of interest" description="Disordered" evidence="2">
    <location>
        <begin position="1"/>
        <end position="32"/>
    </location>
</feature>
<keyword evidence="3" id="KW-0472">Membrane</keyword>
<reference evidence="4 5" key="1">
    <citation type="submission" date="2017-02" db="EMBL/GenBank/DDBJ databases">
        <title>Draft Genome Sequence of Streptomyces tsukubaensis F601, a Producer of the immunosuppressant tacrolimus FK506.</title>
        <authorList>
            <person name="Zong G."/>
            <person name="Zhong C."/>
            <person name="Fu J."/>
            <person name="Qin R."/>
            <person name="Cao G."/>
        </authorList>
    </citation>
    <scope>NUCLEOTIDE SEQUENCE [LARGE SCALE GENOMIC DNA]</scope>
    <source>
        <strain evidence="4 5">F601</strain>
    </source>
</reference>
<dbReference type="OrthoDB" id="5477158at2"/>
<proteinExistence type="predicted"/>
<feature type="compositionally biased region" description="Low complexity" evidence="2">
    <location>
        <begin position="531"/>
        <end position="548"/>
    </location>
</feature>
<keyword evidence="5" id="KW-1185">Reference proteome</keyword>
<dbReference type="AlphaFoldDB" id="A0A1V4A0V3"/>
<dbReference type="InterPro" id="IPR019734">
    <property type="entry name" value="TPR_rpt"/>
</dbReference>
<name>A0A1V4A0V3_9ACTN</name>
<feature type="repeat" description="TPR" evidence="1">
    <location>
        <begin position="427"/>
        <end position="460"/>
    </location>
</feature>
<feature type="compositionally biased region" description="Basic and acidic residues" evidence="2">
    <location>
        <begin position="566"/>
        <end position="578"/>
    </location>
</feature>
<organism evidence="4 5">
    <name type="scientific">Streptomyces tsukubensis</name>
    <dbReference type="NCBI Taxonomy" id="83656"/>
    <lineage>
        <taxon>Bacteria</taxon>
        <taxon>Bacillati</taxon>
        <taxon>Actinomycetota</taxon>
        <taxon>Actinomycetes</taxon>
        <taxon>Kitasatosporales</taxon>
        <taxon>Streptomycetaceae</taxon>
        <taxon>Streptomyces</taxon>
    </lineage>
</organism>
<evidence type="ECO:0000256" key="2">
    <source>
        <dbReference type="SAM" id="MobiDB-lite"/>
    </source>
</evidence>
<feature type="compositionally biased region" description="Basic residues" evidence="2">
    <location>
        <begin position="11"/>
        <end position="20"/>
    </location>
</feature>
<evidence type="ECO:0000313" key="5">
    <source>
        <dbReference type="Proteomes" id="UP000190539"/>
    </source>
</evidence>
<gene>
    <name evidence="4" type="ORF">B1H18_29190</name>
</gene>
<evidence type="ECO:0000256" key="3">
    <source>
        <dbReference type="SAM" id="Phobius"/>
    </source>
</evidence>
<dbReference type="EMBL" id="MVFC01000036">
    <property type="protein sequence ID" value="OON72642.1"/>
    <property type="molecule type" value="Genomic_DNA"/>
</dbReference>
<feature type="compositionally biased region" description="Low complexity" evidence="2">
    <location>
        <begin position="555"/>
        <end position="565"/>
    </location>
</feature>
<evidence type="ECO:0000256" key="1">
    <source>
        <dbReference type="PROSITE-ProRule" id="PRU00339"/>
    </source>
</evidence>
<feature type="region of interest" description="Disordered" evidence="2">
    <location>
        <begin position="476"/>
        <end position="585"/>
    </location>
</feature>
<keyword evidence="3" id="KW-0812">Transmembrane</keyword>
<dbReference type="RefSeq" id="WP_077973086.1">
    <property type="nucleotide sequence ID" value="NZ_CP045178.1"/>
</dbReference>
<dbReference type="STRING" id="83656.B1H18_29190"/>
<dbReference type="Pfam" id="PF13432">
    <property type="entry name" value="TPR_16"/>
    <property type="match status" value="3"/>
</dbReference>
<dbReference type="Gene3D" id="1.25.40.10">
    <property type="entry name" value="Tetratricopeptide repeat domain"/>
    <property type="match status" value="3"/>
</dbReference>
<keyword evidence="3" id="KW-1133">Transmembrane helix</keyword>
<dbReference type="PANTHER" id="PTHR12558:SF13">
    <property type="entry name" value="CELL DIVISION CYCLE PROTEIN 27 HOMOLOG"/>
    <property type="match status" value="1"/>
</dbReference>
<evidence type="ECO:0008006" key="6">
    <source>
        <dbReference type="Google" id="ProtNLM"/>
    </source>
</evidence>
<evidence type="ECO:0000313" key="4">
    <source>
        <dbReference type="EMBL" id="OON72642.1"/>
    </source>
</evidence>
<dbReference type="SMART" id="SM00028">
    <property type="entry name" value="TPR"/>
    <property type="match status" value="4"/>
</dbReference>
<feature type="compositionally biased region" description="Acidic residues" evidence="2">
    <location>
        <begin position="504"/>
        <end position="513"/>
    </location>
</feature>
<dbReference type="Proteomes" id="UP000190539">
    <property type="component" value="Unassembled WGS sequence"/>
</dbReference>
<accession>A0A1V4A0V3</accession>